<feature type="compositionally biased region" description="Low complexity" evidence="1">
    <location>
        <begin position="243"/>
        <end position="260"/>
    </location>
</feature>
<keyword evidence="2" id="KW-0472">Membrane</keyword>
<feature type="signal peptide" evidence="3">
    <location>
        <begin position="1"/>
        <end position="35"/>
    </location>
</feature>
<evidence type="ECO:0000256" key="2">
    <source>
        <dbReference type="SAM" id="Phobius"/>
    </source>
</evidence>
<feature type="chain" id="PRO_5035220675" evidence="3">
    <location>
        <begin position="36"/>
        <end position="851"/>
    </location>
</feature>
<feature type="compositionally biased region" description="Low complexity" evidence="1">
    <location>
        <begin position="129"/>
        <end position="150"/>
    </location>
</feature>
<name>A0A8J5N923_HOMAM</name>
<feature type="transmembrane region" description="Helical" evidence="2">
    <location>
        <begin position="480"/>
        <end position="500"/>
    </location>
</feature>
<feature type="transmembrane region" description="Helical" evidence="2">
    <location>
        <begin position="409"/>
        <end position="429"/>
    </location>
</feature>
<feature type="compositionally biased region" description="Low complexity" evidence="1">
    <location>
        <begin position="189"/>
        <end position="233"/>
    </location>
</feature>
<keyword evidence="5" id="KW-1185">Reference proteome</keyword>
<sequence length="851" mass="93594">MSGQHHYQTTPRRRRRTIMFLVLLARMMLVSTTGCVETLGSRPSVSQSVKRLLTNPTRVSFRLHPHEPLESFTLKLSLSYTYNNDNDSSNELSSYSDDSSSDSVKEFSSDSVNDPSSDSVNHPFSDSVNDPFSDSVNDPSSDSVNHPSSDSVDDPFNDSVNDPSSESVNDPFSDSVNDLSSDSVDDPFSDSVNDPFSDSVNYPSSDSVNDPSSDSVNDPFNDSVNNPSSDFVNAPFSDSVNYPSSDSVNDPSSDSVNDLSSHSVKQDNYLLLVFTAYHNDNTTVVFDLQMTMMDASNQTTTRRRLPSLLRLTRSGWTTLILTRMPPVGLEVSGEDDGVCWHLHLPGSAKPLLDWWVESPPRSYLLLNNNCISTDSRDSGVHVTINDPGCQHRSSCSETVNDLSCQCTSLFVAALLVFFVLLVTVIGVLMRSKRQSGSRSPQHASDNVYNHHPGQRMSLESFCSATALEIEKYHREAMMKAAGMMTMTVGVMMMMMMAVGVEMSGTSVGALEPPIGFSLYHLAGKDAEDWSPSFPLSESLTVALMTPTHPWQEFTFGFELTDGTATGSLRLRNVINGSVRLTLESLRSSSLKQQVIVLSKEVSLKILSLTNWTFFSLSVINGRLTLSVEGSEVARFDEMDATQFHQVYGHVSQGNYMYVSFKRDGAVTSTSPTPGVTWGSPTSSVTPEGSYGSPEVSSSNTITVVVILFLLVVASVVGFWYYMRRRSRRKAEDVREMMTNDDIEKRGVDKQLKEKTRETENIKSTEDHESEPLMEVVSHGNDGVVYNDDGVIHGGDGVMHGDDGVMPGKTYGSVLQNTQNFVSQNTQDVVSQNTQDVVSQNTQDVVSQNTQD</sequence>
<accession>A0A8J5N923</accession>
<reference evidence="4" key="1">
    <citation type="journal article" date="2021" name="Sci. Adv.">
        <title>The American lobster genome reveals insights on longevity, neural, and immune adaptations.</title>
        <authorList>
            <person name="Polinski J.M."/>
            <person name="Zimin A.V."/>
            <person name="Clark K.F."/>
            <person name="Kohn A.B."/>
            <person name="Sadowski N."/>
            <person name="Timp W."/>
            <person name="Ptitsyn A."/>
            <person name="Khanna P."/>
            <person name="Romanova D.Y."/>
            <person name="Williams P."/>
            <person name="Greenwood S.J."/>
            <person name="Moroz L.L."/>
            <person name="Walt D.R."/>
            <person name="Bodnar A.G."/>
        </authorList>
    </citation>
    <scope>NUCLEOTIDE SEQUENCE</scope>
    <source>
        <strain evidence="4">GMGI-L3</strain>
    </source>
</reference>
<feature type="compositionally biased region" description="Low complexity" evidence="1">
    <location>
        <begin position="109"/>
        <end position="121"/>
    </location>
</feature>
<evidence type="ECO:0000256" key="1">
    <source>
        <dbReference type="SAM" id="MobiDB-lite"/>
    </source>
</evidence>
<feature type="compositionally biased region" description="Polar residues" evidence="1">
    <location>
        <begin position="158"/>
        <end position="172"/>
    </location>
</feature>
<comment type="caution">
    <text evidence="4">The sequence shown here is derived from an EMBL/GenBank/DDBJ whole genome shotgun (WGS) entry which is preliminary data.</text>
</comment>
<dbReference type="Proteomes" id="UP000747542">
    <property type="component" value="Unassembled WGS sequence"/>
</dbReference>
<feature type="region of interest" description="Disordered" evidence="1">
    <location>
        <begin position="747"/>
        <end position="771"/>
    </location>
</feature>
<keyword evidence="2" id="KW-0812">Transmembrane</keyword>
<dbReference type="PANTHER" id="PTHR35151:SF2">
    <property type="entry name" value="ELONGATION FACTOR 1 BETA CENTRAL ACIDIC REGION EUKARYOTE DOMAIN-CONTAINING PROTEIN"/>
    <property type="match status" value="1"/>
</dbReference>
<feature type="region of interest" description="Disordered" evidence="1">
    <location>
        <begin position="87"/>
        <end position="260"/>
    </location>
</feature>
<feature type="compositionally biased region" description="Basic and acidic residues" evidence="1">
    <location>
        <begin position="747"/>
        <end position="770"/>
    </location>
</feature>
<protein>
    <submittedName>
        <fullName evidence="4">GPI-anchored adhesin-like protein PGA18-like</fullName>
    </submittedName>
</protein>
<feature type="region of interest" description="Disordered" evidence="1">
    <location>
        <begin position="669"/>
        <end position="693"/>
    </location>
</feature>
<dbReference type="AlphaFoldDB" id="A0A8J5N923"/>
<evidence type="ECO:0000256" key="3">
    <source>
        <dbReference type="SAM" id="SignalP"/>
    </source>
</evidence>
<feature type="compositionally biased region" description="Polar residues" evidence="1">
    <location>
        <begin position="669"/>
        <end position="686"/>
    </location>
</feature>
<keyword evidence="3" id="KW-0732">Signal</keyword>
<proteinExistence type="predicted"/>
<evidence type="ECO:0000313" key="5">
    <source>
        <dbReference type="Proteomes" id="UP000747542"/>
    </source>
</evidence>
<gene>
    <name evidence="4" type="primary">PGA18-L</name>
    <name evidence="4" type="ORF">Hamer_G022452</name>
</gene>
<evidence type="ECO:0000313" key="4">
    <source>
        <dbReference type="EMBL" id="KAG7175108.1"/>
    </source>
</evidence>
<feature type="non-terminal residue" evidence="4">
    <location>
        <position position="1"/>
    </location>
</feature>
<feature type="compositionally biased region" description="Low complexity" evidence="1">
    <location>
        <begin position="87"/>
        <end position="102"/>
    </location>
</feature>
<dbReference type="PANTHER" id="PTHR35151">
    <property type="entry name" value="ELONGATION FACTOR 1 BETA CENTRAL ACIDIC REGION EUKARYOTE DOMAIN-CONTAINING PROTEIN"/>
    <property type="match status" value="1"/>
</dbReference>
<feature type="transmembrane region" description="Helical" evidence="2">
    <location>
        <begin position="701"/>
        <end position="721"/>
    </location>
</feature>
<dbReference type="EMBL" id="JAHLQT010006308">
    <property type="protein sequence ID" value="KAG7175108.1"/>
    <property type="molecule type" value="Genomic_DNA"/>
</dbReference>
<keyword evidence="2" id="KW-1133">Transmembrane helix</keyword>
<organism evidence="4 5">
    <name type="scientific">Homarus americanus</name>
    <name type="common">American lobster</name>
    <dbReference type="NCBI Taxonomy" id="6706"/>
    <lineage>
        <taxon>Eukaryota</taxon>
        <taxon>Metazoa</taxon>
        <taxon>Ecdysozoa</taxon>
        <taxon>Arthropoda</taxon>
        <taxon>Crustacea</taxon>
        <taxon>Multicrustacea</taxon>
        <taxon>Malacostraca</taxon>
        <taxon>Eumalacostraca</taxon>
        <taxon>Eucarida</taxon>
        <taxon>Decapoda</taxon>
        <taxon>Pleocyemata</taxon>
        <taxon>Astacidea</taxon>
        <taxon>Nephropoidea</taxon>
        <taxon>Nephropidae</taxon>
        <taxon>Homarus</taxon>
    </lineage>
</organism>
<feature type="compositionally biased region" description="Low complexity" evidence="1">
    <location>
        <begin position="173"/>
        <end position="182"/>
    </location>
</feature>